<evidence type="ECO:0000256" key="3">
    <source>
        <dbReference type="SAM" id="Phobius"/>
    </source>
</evidence>
<keyword evidence="3" id="KW-0472">Membrane</keyword>
<feature type="transmembrane region" description="Helical" evidence="3">
    <location>
        <begin position="26"/>
        <end position="51"/>
    </location>
</feature>
<accession>A0ABW5Z6Q8</accession>
<feature type="transmembrane region" description="Helical" evidence="3">
    <location>
        <begin position="57"/>
        <end position="79"/>
    </location>
</feature>
<organism evidence="4 5">
    <name type="scientific">Flavobacterium ardleyense</name>
    <dbReference type="NCBI Taxonomy" id="2038737"/>
    <lineage>
        <taxon>Bacteria</taxon>
        <taxon>Pseudomonadati</taxon>
        <taxon>Bacteroidota</taxon>
        <taxon>Flavobacteriia</taxon>
        <taxon>Flavobacteriales</taxon>
        <taxon>Flavobacteriaceae</taxon>
        <taxon>Flavobacterium</taxon>
    </lineage>
</organism>
<evidence type="ECO:0000313" key="5">
    <source>
        <dbReference type="Proteomes" id="UP001597549"/>
    </source>
</evidence>
<keyword evidence="3" id="KW-0812">Transmembrane</keyword>
<feature type="coiled-coil region" evidence="1">
    <location>
        <begin position="494"/>
        <end position="527"/>
    </location>
</feature>
<reference evidence="5" key="1">
    <citation type="journal article" date="2019" name="Int. J. Syst. Evol. Microbiol.">
        <title>The Global Catalogue of Microorganisms (GCM) 10K type strain sequencing project: providing services to taxonomists for standard genome sequencing and annotation.</title>
        <authorList>
            <consortium name="The Broad Institute Genomics Platform"/>
            <consortium name="The Broad Institute Genome Sequencing Center for Infectious Disease"/>
            <person name="Wu L."/>
            <person name="Ma J."/>
        </authorList>
    </citation>
    <scope>NUCLEOTIDE SEQUENCE [LARGE SCALE GENOMIC DNA]</scope>
    <source>
        <strain evidence="5">KCTC 52644</strain>
    </source>
</reference>
<feature type="compositionally biased region" description="Gly residues" evidence="2">
    <location>
        <begin position="967"/>
        <end position="976"/>
    </location>
</feature>
<gene>
    <name evidence="4" type="ORF">ACFSX9_07370</name>
</gene>
<keyword evidence="3" id="KW-1133">Transmembrane helix</keyword>
<feature type="compositionally biased region" description="Basic and acidic residues" evidence="2">
    <location>
        <begin position="918"/>
        <end position="948"/>
    </location>
</feature>
<evidence type="ECO:0000256" key="1">
    <source>
        <dbReference type="SAM" id="Coils"/>
    </source>
</evidence>
<dbReference type="Proteomes" id="UP001597549">
    <property type="component" value="Unassembled WGS sequence"/>
</dbReference>
<evidence type="ECO:0000313" key="4">
    <source>
        <dbReference type="EMBL" id="MFD2908554.1"/>
    </source>
</evidence>
<dbReference type="RefSeq" id="WP_379806189.1">
    <property type="nucleotide sequence ID" value="NZ_JBHUOL010000012.1"/>
</dbReference>
<feature type="transmembrane region" description="Helical" evidence="3">
    <location>
        <begin position="152"/>
        <end position="174"/>
    </location>
</feature>
<evidence type="ECO:0000256" key="2">
    <source>
        <dbReference type="SAM" id="MobiDB-lite"/>
    </source>
</evidence>
<sequence>MNAKGIIFEKLEGFIKKFYTNELIKGIILFIGLGLLYFIFTLLIEYFLWLSTSGRTILFWLFIAVESFLLIRFIAFPLFKLFKLQKGINYEEASQIIGNHFTEVQDKLLNFLQLTNQDQTSELLLASIEQKASTLQPIPFSNAVNFSKNKKFLPYAIVPVLLLILFFVTGNSAVISNSFDRVVNYETKYAPPAPFEFVILNNSLTAQQNADFILQVKTQGKVMPENIAIQIGEEEYFLQSTKPGIFEYTFAKLSKDIEFSLQANGLNSKSYVIDVVDVPTIANFEMVLNYPSYLGKKSEIIQGTGNAVVPEGTVVNWRINALATDKVAFKSNNQQKEFSSNNSIFTLSRSISDNLNYEVITSNKNLAEFEKLAYQIAIIKDQYPTINVQIAPDSLKLKSKMMIGQVSDDYGLTKLQVVYYPKGNPSASRKANLSINKQAVDQFIYSFPTGITIDEGINYEYFFEVFDNDVVNSYKSTKSSVFLHYELTEDQKDDKQLQEQNENINSLKNSLQNQEKQISELDKLQKLNKEKTTLDFKDQKKVEDFIKRQKQQDEMMKEFTKKLSDNLEDFNPKAQDKDKEELLRRLEETEKQSEKNEKLLKELEELSKKLQKDELFDKADKLKQNAKNQKQNLEQLVELTKRFYVEKKAEQIADKLEKLADKQDKLSENAKENTEKNQEQINKEFDAIQKELQDLDKENKDLKSPMDIPNDKNEQEEIKKDLDKSSEELKKENQSKAKPKQKSAAAKMKEMSQKMASAMASGDKKEMEEDVKLLRQILDNLLAFSFSEEALIKTTSRSQIRSLELNKVLKQQQNLKLQFKHVDDSLFAISMRNPQITEIILKEIGEIHYNLDKSLETLADNNISKGASHQQYVLTSANRLADFLSNVQSDMNMEMQGQGQGKPKPGKGQGSGMQLPDIIKKQDGLGEKMKDGMKPGETPGDKPGDNPGDKPGQGKQKGKEGKEGQSGESGEGGENGPEGNAGKVLEILKEQRQLRDALQKALEKEGMSGQGQNALNQMKDIEKQLINKGFKNETLQKMLNLKHELLKLENAIQQQGEDTKRQSKSNAKDFNGSTTPLSKEFKEYMNSVEILNRQSLPLQPNFNQKVQHYFKNND</sequence>
<comment type="caution">
    <text evidence="4">The sequence shown here is derived from an EMBL/GenBank/DDBJ whole genome shotgun (WGS) entry which is preliminary data.</text>
</comment>
<name>A0ABW5Z6Q8_9FLAO</name>
<protein>
    <submittedName>
        <fullName evidence="4">DUF4175 family protein</fullName>
    </submittedName>
</protein>
<feature type="region of interest" description="Disordered" evidence="2">
    <location>
        <begin position="658"/>
        <end position="681"/>
    </location>
</feature>
<feature type="region of interest" description="Disordered" evidence="2">
    <location>
        <begin position="1052"/>
        <end position="1078"/>
    </location>
</feature>
<proteinExistence type="predicted"/>
<feature type="region of interest" description="Disordered" evidence="2">
    <location>
        <begin position="894"/>
        <end position="981"/>
    </location>
</feature>
<keyword evidence="5" id="KW-1185">Reference proteome</keyword>
<dbReference type="EMBL" id="JBHUOL010000012">
    <property type="protein sequence ID" value="MFD2908554.1"/>
    <property type="molecule type" value="Genomic_DNA"/>
</dbReference>
<feature type="compositionally biased region" description="Basic and acidic residues" evidence="2">
    <location>
        <begin position="697"/>
        <end position="735"/>
    </location>
</feature>
<feature type="region of interest" description="Disordered" evidence="2">
    <location>
        <begin position="697"/>
        <end position="749"/>
    </location>
</feature>
<keyword evidence="1" id="KW-0175">Coiled coil</keyword>